<gene>
    <name evidence="1" type="ORF">J1C50_04180</name>
</gene>
<comment type="caution">
    <text evidence="1">The sequence shown here is derived from an EMBL/GenBank/DDBJ whole genome shotgun (WGS) entry which is preliminary data.</text>
</comment>
<reference evidence="1 2" key="1">
    <citation type="submission" date="2021-03" db="EMBL/GenBank/DDBJ databases">
        <title>First Case of infection caused by Chromobacterium haemolyticum derived from water in China.</title>
        <authorList>
            <person name="Chen J."/>
            <person name="Liu C."/>
        </authorList>
    </citation>
    <scope>NUCLEOTIDE SEQUENCE [LARGE SCALE GENOMIC DNA]</scope>
    <source>
        <strain evidence="1 2">WJ-5</strain>
    </source>
</reference>
<accession>A0ABS3GI32</accession>
<evidence type="ECO:0000313" key="1">
    <source>
        <dbReference type="EMBL" id="MBO0414701.1"/>
    </source>
</evidence>
<evidence type="ECO:0000313" key="2">
    <source>
        <dbReference type="Proteomes" id="UP000664349"/>
    </source>
</evidence>
<organism evidence="1 2">
    <name type="scientific">Chromobacterium haemolyticum</name>
    <dbReference type="NCBI Taxonomy" id="394935"/>
    <lineage>
        <taxon>Bacteria</taxon>
        <taxon>Pseudomonadati</taxon>
        <taxon>Pseudomonadota</taxon>
        <taxon>Betaproteobacteria</taxon>
        <taxon>Neisseriales</taxon>
        <taxon>Chromobacteriaceae</taxon>
        <taxon>Chromobacterium</taxon>
    </lineage>
</organism>
<proteinExistence type="predicted"/>
<keyword evidence="2" id="KW-1185">Reference proteome</keyword>
<dbReference type="Proteomes" id="UP000664349">
    <property type="component" value="Unassembled WGS sequence"/>
</dbReference>
<dbReference type="RefSeq" id="WP_200122374.1">
    <property type="nucleotide sequence ID" value="NZ_JAEILV010000003.1"/>
</dbReference>
<protein>
    <submittedName>
        <fullName evidence="1">Uncharacterized protein</fullName>
    </submittedName>
</protein>
<name>A0ABS3GI32_9NEIS</name>
<sequence>MTTPRNGRKPAQLELAGGKSPRQLAWETIRARRDSFTLNDIACYADIDILTAKAYLQALERGGYISSTSPRRNTSIAAKTYRLANDCGVDAPRLNRDGQVVNRGIGNTNMWRVIRMSKSEFDYHSIARDASTPEHQIAPSTAKNYLLALEQAGYLDIVQPSQGKPGGGNSPCRLRLRPIHPITGKAPGPRAPMVQLLKTVYDPNWAQIVQQEAPHHD</sequence>
<dbReference type="EMBL" id="JAFLRD010000003">
    <property type="protein sequence ID" value="MBO0414701.1"/>
    <property type="molecule type" value="Genomic_DNA"/>
</dbReference>